<evidence type="ECO:0000313" key="2">
    <source>
        <dbReference type="EMBL" id="BCI59603.1"/>
    </source>
</evidence>
<dbReference type="Proteomes" id="UP000593890">
    <property type="component" value="Chromosome"/>
</dbReference>
<dbReference type="GeneID" id="93300340"/>
<evidence type="ECO:0000256" key="1">
    <source>
        <dbReference type="SAM" id="MobiDB-lite"/>
    </source>
</evidence>
<dbReference type="Pfam" id="PF20187">
    <property type="entry name" value="DUF6550"/>
    <property type="match status" value="1"/>
</dbReference>
<feature type="region of interest" description="Disordered" evidence="1">
    <location>
        <begin position="34"/>
        <end position="156"/>
    </location>
</feature>
<evidence type="ECO:0000313" key="3">
    <source>
        <dbReference type="Proteomes" id="UP000593890"/>
    </source>
</evidence>
<protein>
    <submittedName>
        <fullName evidence="2">Uncharacterized protein</fullName>
    </submittedName>
</protein>
<proteinExistence type="predicted"/>
<dbReference type="KEGG" id="sman:C12CBH8_02420"/>
<dbReference type="RefSeq" id="WP_009258052.1">
    <property type="nucleotide sequence ID" value="NZ_AP023321.1"/>
</dbReference>
<accession>A0A7I8D335</accession>
<name>A0A7I8D335_9FIRM</name>
<gene>
    <name evidence="2" type="ORF">C12CBH8_02420</name>
</gene>
<feature type="compositionally biased region" description="Low complexity" evidence="1">
    <location>
        <begin position="45"/>
        <end position="60"/>
    </location>
</feature>
<dbReference type="InterPro" id="IPR046680">
    <property type="entry name" value="DUF6550"/>
</dbReference>
<keyword evidence="3" id="KW-1185">Reference proteome</keyword>
<sequence length="189" mass="20030">MKKFFQSKGFIVTSLAVLCVAILGVCWFASRDRTEDFKPEESPPSSTTSDWSDGGTQTDGESGAGAYAPGQSSSPEEEYPKVTSETEDEVVIDFTDTEKPETTPPPVPEGKTEREDPGEDHPVNPDPEVPKVTTPPAEKEPANNEPAPGASNGNGAVYDPVFGWIVPGNGQETIGDSDGDINKQVGNMG</sequence>
<feature type="compositionally biased region" description="Basic and acidic residues" evidence="1">
    <location>
        <begin position="110"/>
        <end position="123"/>
    </location>
</feature>
<dbReference type="AlphaFoldDB" id="A0A7I8D335"/>
<dbReference type="EMBL" id="AP023321">
    <property type="protein sequence ID" value="BCI59603.1"/>
    <property type="molecule type" value="Genomic_DNA"/>
</dbReference>
<feature type="compositionally biased region" description="Low complexity" evidence="1">
    <location>
        <begin position="143"/>
        <end position="156"/>
    </location>
</feature>
<feature type="region of interest" description="Disordered" evidence="1">
    <location>
        <begin position="169"/>
        <end position="189"/>
    </location>
</feature>
<organism evidence="2 3">
    <name type="scientific">Solibaculum mannosilyticum</name>
    <dbReference type="NCBI Taxonomy" id="2780922"/>
    <lineage>
        <taxon>Bacteria</taxon>
        <taxon>Bacillati</taxon>
        <taxon>Bacillota</taxon>
        <taxon>Clostridia</taxon>
        <taxon>Eubacteriales</taxon>
        <taxon>Oscillospiraceae</taxon>
        <taxon>Solibaculum</taxon>
    </lineage>
</organism>
<reference evidence="3" key="1">
    <citation type="submission" date="2020-07" db="EMBL/GenBank/DDBJ databases">
        <title>Complete genome sequencing of Clostridia bacterium strain 12CBH8.</title>
        <authorList>
            <person name="Sakamoto M."/>
            <person name="Murakami T."/>
            <person name="Mori H."/>
        </authorList>
    </citation>
    <scope>NUCLEOTIDE SEQUENCE [LARGE SCALE GENOMIC DNA]</scope>
    <source>
        <strain evidence="3">12CBH8</strain>
    </source>
</reference>